<dbReference type="InterPro" id="IPR051269">
    <property type="entry name" value="Fe-S_cluster_ET"/>
</dbReference>
<reference evidence="9 10" key="1">
    <citation type="submission" date="2020-04" db="EMBL/GenBank/DDBJ databases">
        <title>Gordonia sp. nov. TBRC 11910.</title>
        <authorList>
            <person name="Suriyachadkun C."/>
        </authorList>
    </citation>
    <scope>NUCLEOTIDE SEQUENCE [LARGE SCALE GENOMIC DNA]</scope>
    <source>
        <strain evidence="9 10">TBRC 11910</strain>
    </source>
</reference>
<gene>
    <name evidence="9" type="ORF">HH308_06600</name>
</gene>
<keyword evidence="4 8" id="KW-0249">Electron transport</keyword>
<evidence type="ECO:0000256" key="1">
    <source>
        <dbReference type="ARBA" id="ARBA00001927"/>
    </source>
</evidence>
<dbReference type="InterPro" id="IPR001080">
    <property type="entry name" value="3Fe4S_ferredoxin"/>
</dbReference>
<comment type="caution">
    <text evidence="9">The sequence shown here is derived from an EMBL/GenBank/DDBJ whole genome shotgun (WGS) entry which is preliminary data.</text>
</comment>
<dbReference type="Gene3D" id="3.30.70.20">
    <property type="match status" value="1"/>
</dbReference>
<dbReference type="Proteomes" id="UP000550729">
    <property type="component" value="Unassembled WGS sequence"/>
</dbReference>
<proteinExistence type="predicted"/>
<keyword evidence="5 8" id="KW-0408">Iron</keyword>
<comment type="cofactor">
    <cofactor evidence="1">
        <name>[3Fe-4S] cluster</name>
        <dbReference type="ChEBI" id="CHEBI:21137"/>
    </cofactor>
</comment>
<protein>
    <recommendedName>
        <fullName evidence="8">Ferredoxin</fullName>
    </recommendedName>
</protein>
<keyword evidence="2 8" id="KW-0813">Transport</keyword>
<dbReference type="SUPFAM" id="SSF54862">
    <property type="entry name" value="4Fe-4S ferredoxins"/>
    <property type="match status" value="1"/>
</dbReference>
<organism evidence="9 10">
    <name type="scientific">Gordonia asplenii</name>
    <dbReference type="NCBI Taxonomy" id="2725283"/>
    <lineage>
        <taxon>Bacteria</taxon>
        <taxon>Bacillati</taxon>
        <taxon>Actinomycetota</taxon>
        <taxon>Actinomycetes</taxon>
        <taxon>Mycobacteriales</taxon>
        <taxon>Gordoniaceae</taxon>
        <taxon>Gordonia</taxon>
    </lineage>
</organism>
<keyword evidence="7" id="KW-0003">3Fe-4S</keyword>
<evidence type="ECO:0000256" key="5">
    <source>
        <dbReference type="ARBA" id="ARBA00023004"/>
    </source>
</evidence>
<comment type="function">
    <text evidence="8">Ferredoxins are iron-sulfur proteins that transfer electrons in a wide variety of metabolic reactions.</text>
</comment>
<keyword evidence="3 8" id="KW-0479">Metal-binding</keyword>
<evidence type="ECO:0000313" key="9">
    <source>
        <dbReference type="EMBL" id="NMO00882.1"/>
    </source>
</evidence>
<dbReference type="Pfam" id="PF13459">
    <property type="entry name" value="Fer4_15"/>
    <property type="match status" value="1"/>
</dbReference>
<dbReference type="PANTHER" id="PTHR36923:SF3">
    <property type="entry name" value="FERREDOXIN"/>
    <property type="match status" value="1"/>
</dbReference>
<evidence type="ECO:0000256" key="3">
    <source>
        <dbReference type="ARBA" id="ARBA00022723"/>
    </source>
</evidence>
<dbReference type="PANTHER" id="PTHR36923">
    <property type="entry name" value="FERREDOXIN"/>
    <property type="match status" value="1"/>
</dbReference>
<keyword evidence="10" id="KW-1185">Reference proteome</keyword>
<evidence type="ECO:0000256" key="7">
    <source>
        <dbReference type="ARBA" id="ARBA00023291"/>
    </source>
</evidence>
<dbReference type="GO" id="GO:0051538">
    <property type="term" value="F:3 iron, 4 sulfur cluster binding"/>
    <property type="evidence" value="ECO:0007669"/>
    <property type="project" value="UniProtKB-KW"/>
</dbReference>
<evidence type="ECO:0000256" key="4">
    <source>
        <dbReference type="ARBA" id="ARBA00022982"/>
    </source>
</evidence>
<dbReference type="GO" id="GO:0009055">
    <property type="term" value="F:electron transfer activity"/>
    <property type="evidence" value="ECO:0007669"/>
    <property type="project" value="UniProtKB-UniRule"/>
</dbReference>
<accession>A0A848KRJ8</accession>
<dbReference type="PRINTS" id="PR00352">
    <property type="entry name" value="3FE4SFRDOXIN"/>
</dbReference>
<sequence>MDISVDRDLCDNHGQCAIAAPDLFRMTEYGLEYEAHADEIRRADADDAADVCPVQAIVIGARSA</sequence>
<dbReference type="AlphaFoldDB" id="A0A848KRJ8"/>
<evidence type="ECO:0000256" key="2">
    <source>
        <dbReference type="ARBA" id="ARBA00022448"/>
    </source>
</evidence>
<evidence type="ECO:0000256" key="8">
    <source>
        <dbReference type="RuleBase" id="RU368020"/>
    </source>
</evidence>
<dbReference type="EMBL" id="JABBNB010000005">
    <property type="protein sequence ID" value="NMO00882.1"/>
    <property type="molecule type" value="Genomic_DNA"/>
</dbReference>
<dbReference type="RefSeq" id="WP_170193385.1">
    <property type="nucleotide sequence ID" value="NZ_JABBNB010000005.1"/>
</dbReference>
<dbReference type="GO" id="GO:0005506">
    <property type="term" value="F:iron ion binding"/>
    <property type="evidence" value="ECO:0007669"/>
    <property type="project" value="UniProtKB-UniRule"/>
</dbReference>
<evidence type="ECO:0000313" key="10">
    <source>
        <dbReference type="Proteomes" id="UP000550729"/>
    </source>
</evidence>
<evidence type="ECO:0000256" key="6">
    <source>
        <dbReference type="ARBA" id="ARBA00023014"/>
    </source>
</evidence>
<name>A0A848KRJ8_9ACTN</name>
<keyword evidence="6 8" id="KW-0411">Iron-sulfur</keyword>